<name>A0A4S2MGX4_OPIFE</name>
<protein>
    <submittedName>
        <fullName evidence="1">Uncharacterized protein</fullName>
    </submittedName>
</protein>
<reference evidence="1 2" key="1">
    <citation type="journal article" date="2019" name="BMC Genomics">
        <title>New insights from Opisthorchis felineus genome: update on genomics of the epidemiologically important liver flukes.</title>
        <authorList>
            <person name="Ershov N.I."/>
            <person name="Mordvinov V.A."/>
            <person name="Prokhortchouk E.B."/>
            <person name="Pakharukova M.Y."/>
            <person name="Gunbin K.V."/>
            <person name="Ustyantsev K."/>
            <person name="Genaev M.A."/>
            <person name="Blinov A.G."/>
            <person name="Mazur A."/>
            <person name="Boulygina E."/>
            <person name="Tsygankova S."/>
            <person name="Khrameeva E."/>
            <person name="Chekanov N."/>
            <person name="Fan G."/>
            <person name="Xiao A."/>
            <person name="Zhang H."/>
            <person name="Xu X."/>
            <person name="Yang H."/>
            <person name="Solovyev V."/>
            <person name="Lee S.M."/>
            <person name="Liu X."/>
            <person name="Afonnikov D.A."/>
            <person name="Skryabin K.G."/>
        </authorList>
    </citation>
    <scope>NUCLEOTIDE SEQUENCE [LARGE SCALE GENOMIC DNA]</scope>
    <source>
        <strain evidence="1">AK-0245</strain>
        <tissue evidence="1">Whole organism</tissue>
    </source>
</reference>
<dbReference type="EMBL" id="SJOL01000002">
    <property type="protein sequence ID" value="TGZ76090.1"/>
    <property type="molecule type" value="Genomic_DNA"/>
</dbReference>
<comment type="caution">
    <text evidence="1">The sequence shown here is derived from an EMBL/GenBank/DDBJ whole genome shotgun (WGS) entry which is preliminary data.</text>
</comment>
<accession>A0A4S2MGX4</accession>
<gene>
    <name evidence="1" type="ORF">CRM22_000020</name>
</gene>
<proteinExistence type="predicted"/>
<dbReference type="Proteomes" id="UP000308267">
    <property type="component" value="Unassembled WGS sequence"/>
</dbReference>
<keyword evidence="2" id="KW-1185">Reference proteome</keyword>
<dbReference type="AlphaFoldDB" id="A0A4S2MGX4"/>
<sequence length="106" mass="11860">MGGSPKLRQQCTISDMNDSDHYKRLHLIAELFSPVICIVSWKWIWKGSSGCTVAWEQSTRRMDTRVEAADDPNELYHCLDGAGNSSLKTNKESINVTNRMTGATVV</sequence>
<evidence type="ECO:0000313" key="1">
    <source>
        <dbReference type="EMBL" id="TGZ76090.1"/>
    </source>
</evidence>
<organism evidence="1 2">
    <name type="scientific">Opisthorchis felineus</name>
    <dbReference type="NCBI Taxonomy" id="147828"/>
    <lineage>
        <taxon>Eukaryota</taxon>
        <taxon>Metazoa</taxon>
        <taxon>Spiralia</taxon>
        <taxon>Lophotrochozoa</taxon>
        <taxon>Platyhelminthes</taxon>
        <taxon>Trematoda</taxon>
        <taxon>Digenea</taxon>
        <taxon>Opisthorchiida</taxon>
        <taxon>Opisthorchiata</taxon>
        <taxon>Opisthorchiidae</taxon>
        <taxon>Opisthorchis</taxon>
    </lineage>
</organism>
<evidence type="ECO:0000313" key="2">
    <source>
        <dbReference type="Proteomes" id="UP000308267"/>
    </source>
</evidence>